<dbReference type="PANTHER" id="PTHR30244:SF34">
    <property type="entry name" value="DTDP-4-AMINO-4,6-DIDEOXYGALACTOSE TRANSAMINASE"/>
    <property type="match status" value="1"/>
</dbReference>
<keyword evidence="4" id="KW-1185">Reference proteome</keyword>
<dbReference type="PANTHER" id="PTHR30244">
    <property type="entry name" value="TRANSAMINASE"/>
    <property type="match status" value="1"/>
</dbReference>
<evidence type="ECO:0000313" key="4">
    <source>
        <dbReference type="Proteomes" id="UP001157091"/>
    </source>
</evidence>
<dbReference type="RefSeq" id="WP_284294291.1">
    <property type="nucleotide sequence ID" value="NZ_BSUK01000001.1"/>
</dbReference>
<evidence type="ECO:0000256" key="1">
    <source>
        <dbReference type="ARBA" id="ARBA00001933"/>
    </source>
</evidence>
<evidence type="ECO:0008006" key="5">
    <source>
        <dbReference type="Google" id="ProtNLM"/>
    </source>
</evidence>
<proteinExistence type="inferred from homology"/>
<dbReference type="Proteomes" id="UP001157091">
    <property type="component" value="Unassembled WGS sequence"/>
</dbReference>
<comment type="caution">
    <text evidence="3">The sequence shown here is derived from an EMBL/GenBank/DDBJ whole genome shotgun (WGS) entry which is preliminary data.</text>
</comment>
<dbReference type="InterPro" id="IPR015421">
    <property type="entry name" value="PyrdxlP-dep_Trfase_major"/>
</dbReference>
<dbReference type="Gene3D" id="3.40.640.10">
    <property type="entry name" value="Type I PLP-dependent aspartate aminotransferase-like (Major domain)"/>
    <property type="match status" value="1"/>
</dbReference>
<evidence type="ECO:0000313" key="3">
    <source>
        <dbReference type="EMBL" id="GMA25818.1"/>
    </source>
</evidence>
<comment type="cofactor">
    <cofactor evidence="1">
        <name>pyridoxal 5'-phosphate</name>
        <dbReference type="ChEBI" id="CHEBI:597326"/>
    </cofactor>
</comment>
<gene>
    <name evidence="3" type="ORF">GCM10025864_35770</name>
</gene>
<keyword evidence="2" id="KW-0663">Pyridoxal phosphate</keyword>
<dbReference type="InterPro" id="IPR000653">
    <property type="entry name" value="DegT/StrS_aminotransferase"/>
</dbReference>
<reference evidence="4" key="1">
    <citation type="journal article" date="2019" name="Int. J. Syst. Evol. Microbiol.">
        <title>The Global Catalogue of Microorganisms (GCM) 10K type strain sequencing project: providing services to taxonomists for standard genome sequencing and annotation.</title>
        <authorList>
            <consortium name="The Broad Institute Genomics Platform"/>
            <consortium name="The Broad Institute Genome Sequencing Center for Infectious Disease"/>
            <person name="Wu L."/>
            <person name="Ma J."/>
        </authorList>
    </citation>
    <scope>NUCLEOTIDE SEQUENCE [LARGE SCALE GENOMIC DNA]</scope>
    <source>
        <strain evidence="4">NBRC 106348</strain>
    </source>
</reference>
<accession>A0ABQ6I6P6</accession>
<dbReference type="SUPFAM" id="SSF53383">
    <property type="entry name" value="PLP-dependent transferases"/>
    <property type="match status" value="1"/>
</dbReference>
<name>A0ABQ6I6P6_9MICO</name>
<comment type="similarity">
    <text evidence="2">Belongs to the DegT/DnrJ/EryC1 family.</text>
</comment>
<dbReference type="EMBL" id="BSUK01000001">
    <property type="protein sequence ID" value="GMA25818.1"/>
    <property type="molecule type" value="Genomic_DNA"/>
</dbReference>
<sequence>MSAAAATVRALLGERTGTDPDDWHLVFKARYGMLVVFRALAAARGGGEVATQVFTCSTAVDPIVAAGLSPAHGEVSPASVALDPARLVVTTATRAVVAQHTFGIVDDAGTAGLRARADAAGALLVEDSAHCVGRMARRADGAPLADVSVHSFGVEKMLPTRFGGAVWVSPALRDGVLRSAITSGLAGLPAAGRRLDVAARAYRTEVRVLNRLPGGVAGAVRGALTAAGAFEPAIAPVEGRGGLPYEPMAPSAWMVEQIAAALPGLAANEDRRSAAVEVYLRELAGVVEIPGAVAAPAPLVRFPFFAPDGASAEAVLRALASGGFYGGRWYRPALFPGVEDPGVYGYTPGDGRLAVTEDLVTRVVNLPTNVAPGDARRAAGLVRRVLATG</sequence>
<organism evidence="3 4">
    <name type="scientific">Luteimicrobium album</name>
    <dbReference type="NCBI Taxonomy" id="1054550"/>
    <lineage>
        <taxon>Bacteria</taxon>
        <taxon>Bacillati</taxon>
        <taxon>Actinomycetota</taxon>
        <taxon>Actinomycetes</taxon>
        <taxon>Micrococcales</taxon>
        <taxon>Luteimicrobium</taxon>
    </lineage>
</organism>
<evidence type="ECO:0000256" key="2">
    <source>
        <dbReference type="RuleBase" id="RU004508"/>
    </source>
</evidence>
<protein>
    <recommendedName>
        <fullName evidence="5">DegT/DnrJ/EryC1/StrS aminotransferase family protein</fullName>
    </recommendedName>
</protein>
<dbReference type="InterPro" id="IPR015424">
    <property type="entry name" value="PyrdxlP-dep_Trfase"/>
</dbReference>
<dbReference type="Pfam" id="PF01041">
    <property type="entry name" value="DegT_DnrJ_EryC1"/>
    <property type="match status" value="1"/>
</dbReference>